<dbReference type="EMBL" id="CM034391">
    <property type="protein sequence ID" value="KAJ0181259.1"/>
    <property type="molecule type" value="Genomic_DNA"/>
</dbReference>
<sequence>MTISMKEQEQIPGEMAFPEAKLKALEEKISHPRWVVPVLPEQELEALLLAATELAAKGEDINHVLCQRFYNDALTVSFTKILTDDAVSSWKNNIQQCVRANCEKLVKLCAMKLDDPRFLHLLSMVFNPNNKFHTFNASRTCEGLSGNSISSSTSQGSTQEIEVFARSHDHRTPRGWLVHLINVFGQAGGFIKLREQFESIMGFLKPDLTASINSEEKINTEITEKELEENKTDKVDSIETVSVMAESSEFSSSTRSEQPSSLEQSMTGETRVAAVWQLLRPLGLCHDLLTTHTVTTYLLPVLECIPTLLESLTDEELKKEARGSENKTDTVSCLIRACKYVSAKTPHHHSLLKSLEMFRLKMILRLLQMSSFNGKMSALNEINQLISTFSQQPKPEWLTPAVITNWIRENNVVDIVLRDSLHQPQYVDRLEKMLRFMIKENSLTRDDLDAIWKAQHGKHEAIVKNLHDLLAKLAWDFTPDQLDHLFDCFKASWATSSKKQSDKLLEVIRRLAEDDKDGVMANKVLVLFWNLAHSDEVCTEIMDVALANLIKILDYSCSQDRDAQKTLWLDKCVEELKTNEKWVLPALKMMREICCLYESGGGTTVRPHVTRQELIDRLQTQHSLVILVTNSLTHYMNSVRTKLGDDGDIDWDNWLPDGRYPHAAQVHERLSFLRFLLKDGQLWLCAEQAKQIWVCLAEGPAHLGDREACFRWFSKLMGEEPDLDPNINLHFFRRNIMTLPPNLLTHAGIKCFERFFKAVNSKEGKLKVKRRSFLLNDPDLIGLDYLWRVITECDDEISLRGTELLREVSTCVGPGLAAAAHHEAFLTQCCARTQRLHRDMEADHTSPDASEFCIRMCRVIRAIQEYINECDKRFSAERQILPIYRSGRGRQCTIIVRFNFQTGQRQIEDVEIFSHSNETLHSLRASIQRRLKCTSDSNIKLELYVNKLELYVNGELLDSSHDRKILAQIPLRDKTLIIAKVYDGQVCGSGGCGSSNESSSDSSTSSPPLSPTPEHALPGVLFAQGSWYLPFILELEHNGITKGHGPLTEAAHLLSQICPAHKQTVEKLTEALLCKEDTKLRDMLFGPTPPTVAYNVEVLYSMVMPSSDTRLERSRSFQLACVKKAPLLVQCLSDPDFLHGAAPHTRRVGYLALVRLAKLTLYTLGHLFQILAPDGSDTSVDKEFRMDVTILREALQTIPAHSCELIVKAISEKLATTLGKQVVISGDETDSVSSLVWWRVPTAATVRALYALAYSVAQPAELSGMVHPDDVTLVRECMEVVIICMALGGGRLETLLHEPWWQETALYLMIDCPNPQIRVSCAEQLLAMSAWGGGGGARAALTALGGAGGGAAAARLGRHARHAQQFLQLLCRLVSLAGPTPRTLEDLAAEVAWLRTVRANPELLDDTLFEGHLNLTKELFNHVSPQVKYQYGAHPDHPDTGLIKEVATEYLWPYSWAWSCMGGSAGGEGLVEPTPPLCRTPGAAAAAADLLLALVHACVPNMAALAELMDRMFYTERSVQLSEWEYMPCVGPRPPAGLVGLKNAGATCYMNSVLQQLYCVRAVRDSLLAVQGAATDPNEDFSGESHHHSILENNIEKNCDYNITILKQVQAIFAHLHYSKLQYYIPRGLWAHFRLQGEPVNLREQQDAVEFFMSLVESLDEALKSLGQEQLMAKTMGGTYSDQKICKGCPHRYCKEEPFSVVSLDIRNMSRLQESLEAYVRGELLEGADAYHCDKCNKKVVTVKRLCLNKLPPVLVIQLKRFEYDFEKVCAIKFNDYFEFPRELDVEPYTAWGLARAEGESSLWEQGARRSEDTHYQLSGIVVHSGQASGGHYYSYVLLRDNGSETGRWLKLDDGDVSECGMHDDEEMKAQCFGGEYMGEVFDPTLKRVSYKRQKRWWNAYMLFYTRKDTIEMSSLEQSVRSMTLKESAIPRPIWLSVRRGNIAFSHNQDQFSLEHFNFMKKLCCMRLQLLPGSQNAIWTQEHEEMSMLAVQLATKFLFQVGFRTKKTLRGPAGDWHEILRQHLRCSQTVRAWFATDLFKHPHRLCDYLLSCPTAEVRVVFMKIIVFLAHFSMQDPPVSNGFGSWCGRDEATSLSDQVLCCARALASPAASDAHAHRHLPLLFNLFHTYASLGLNERHQLLRLKILDIVLTVCMDDSTSLGKYQYPESAKIHQVVCVLVRCCDVSARCASANAPEGVPPLPNPYADPPDTLPPLPAKSTTGAAIDTQAAAASTSATATASIIRPTLSPIAVDILYNRTSTYMKKLTEECCGCEDGIRLLQFLCWEHGGWSRVALAELLWQMAYAYCHELRRHADALTAILIMEDSWQHHRIHNVIKGVSEERPGLLEYPCTARVNAYLQDCRDTSAALLIIYPVLNAFSSKYGPGGYGSYGTWSPPGTSNETSSGYFLERSNSARETLEKAYQLCPEEEDDEEEEGREGGEGSGSGEAGEESGEEEEPPEEPPRRLQLAPAAPPVAPTPTAAPSPAPAPSPRDPLPGLELEEAAINHLPKNARDYYKSGATEEQTLLENKKAFQRLRIRPKCLIGVSHVDLRTKILGYEVSMPIGISPTAMQRMAHPEGEVANVKAVQEAGTIFTLSTIATSSIEEIAKAAPNAVKWFQLYIYNDREVTKNLVMRSEKAGFKAIALTVDTPLFGIRRADMRNKFTLPQHLSLANFNGYLANKIHKTSDGSGLNEYVQNLFDKSLTWEDVRWLKSLTNLPIVAKGILRADDAIKAVEAGCSGILVSNHGARQLDGVPATIEALPEIVEAVKNYNVEVYLDGGVTTGTDVFKALALGAKMVFVGRPALWGLTLGGEAGVKRMLDLLRLELKYTFEIAGTPKVVDITKDMVRHQSEYSKL</sequence>
<proteinExistence type="predicted"/>
<protein>
    <submittedName>
        <fullName evidence="1">Uncharacterized protein</fullName>
    </submittedName>
</protein>
<keyword evidence="2" id="KW-1185">Reference proteome</keyword>
<accession>A0ACC1DBD9</accession>
<organism evidence="1 2">
    <name type="scientific">Dendrolimus kikuchii</name>
    <dbReference type="NCBI Taxonomy" id="765133"/>
    <lineage>
        <taxon>Eukaryota</taxon>
        <taxon>Metazoa</taxon>
        <taxon>Ecdysozoa</taxon>
        <taxon>Arthropoda</taxon>
        <taxon>Hexapoda</taxon>
        <taxon>Insecta</taxon>
        <taxon>Pterygota</taxon>
        <taxon>Neoptera</taxon>
        <taxon>Endopterygota</taxon>
        <taxon>Lepidoptera</taxon>
        <taxon>Glossata</taxon>
        <taxon>Ditrysia</taxon>
        <taxon>Bombycoidea</taxon>
        <taxon>Lasiocampidae</taxon>
        <taxon>Dendrolimus</taxon>
    </lineage>
</organism>
<name>A0ACC1DBD9_9NEOP</name>
<gene>
    <name evidence="1" type="ORF">K1T71_003344</name>
</gene>
<evidence type="ECO:0000313" key="2">
    <source>
        <dbReference type="Proteomes" id="UP000824533"/>
    </source>
</evidence>
<evidence type="ECO:0000313" key="1">
    <source>
        <dbReference type="EMBL" id="KAJ0181259.1"/>
    </source>
</evidence>
<dbReference type="Proteomes" id="UP000824533">
    <property type="component" value="Linkage Group LG05"/>
</dbReference>
<comment type="caution">
    <text evidence="1">The sequence shown here is derived from an EMBL/GenBank/DDBJ whole genome shotgun (WGS) entry which is preliminary data.</text>
</comment>
<reference evidence="1 2" key="1">
    <citation type="journal article" date="2021" name="Front. Genet.">
        <title>Chromosome-Level Genome Assembly Reveals Significant Gene Expansion in the Toll and IMD Signaling Pathways of Dendrolimus kikuchii.</title>
        <authorList>
            <person name="Zhou J."/>
            <person name="Wu P."/>
            <person name="Xiong Z."/>
            <person name="Liu N."/>
            <person name="Zhao N."/>
            <person name="Ji M."/>
            <person name="Qiu Y."/>
            <person name="Yang B."/>
        </authorList>
    </citation>
    <scope>NUCLEOTIDE SEQUENCE [LARGE SCALE GENOMIC DNA]</scope>
    <source>
        <strain evidence="1">Ann1</strain>
    </source>
</reference>